<keyword evidence="1" id="KW-0479">Metal-binding</keyword>
<dbReference type="OrthoDB" id="1882482at2"/>
<evidence type="ECO:0000256" key="1">
    <source>
        <dbReference type="PIRSR" id="PIRSR607822-1"/>
    </source>
</evidence>
<dbReference type="InterPro" id="IPR007822">
    <property type="entry name" value="LANC-like"/>
</dbReference>
<keyword evidence="1" id="KW-0862">Zinc</keyword>
<dbReference type="EMBL" id="VXLC01000029">
    <property type="protein sequence ID" value="KAA8882027.1"/>
    <property type="molecule type" value="Genomic_DNA"/>
</dbReference>
<dbReference type="CDD" id="cd04793">
    <property type="entry name" value="LanC"/>
    <property type="match status" value="1"/>
</dbReference>
<keyword evidence="3" id="KW-1185">Reference proteome</keyword>
<gene>
    <name evidence="2" type="ORF">F3087_38880</name>
</gene>
<proteinExistence type="predicted"/>
<evidence type="ECO:0000313" key="3">
    <source>
        <dbReference type="Proteomes" id="UP000323876"/>
    </source>
</evidence>
<organism evidence="2 3">
    <name type="scientific">Nocardia colli</name>
    <dbReference type="NCBI Taxonomy" id="2545717"/>
    <lineage>
        <taxon>Bacteria</taxon>
        <taxon>Bacillati</taxon>
        <taxon>Actinomycetota</taxon>
        <taxon>Actinomycetes</taxon>
        <taxon>Mycobacteriales</taxon>
        <taxon>Nocardiaceae</taxon>
        <taxon>Nocardia</taxon>
    </lineage>
</organism>
<dbReference type="InterPro" id="IPR033889">
    <property type="entry name" value="LanC"/>
</dbReference>
<feature type="binding site" evidence="1">
    <location>
        <position position="359"/>
    </location>
    <ligand>
        <name>Zn(2+)</name>
        <dbReference type="ChEBI" id="CHEBI:29105"/>
    </ligand>
</feature>
<dbReference type="Proteomes" id="UP000323876">
    <property type="component" value="Unassembled WGS sequence"/>
</dbReference>
<name>A0A5N0DY10_9NOCA</name>
<dbReference type="PRINTS" id="PR01950">
    <property type="entry name" value="LANCSUPER"/>
</dbReference>
<reference evidence="2 3" key="1">
    <citation type="submission" date="2019-09" db="EMBL/GenBank/DDBJ databases">
        <authorList>
            <person name="Wang X."/>
        </authorList>
    </citation>
    <scope>NUCLEOTIDE SEQUENCE [LARGE SCALE GENOMIC DNA]</scope>
    <source>
        <strain evidence="2 3">CICC 11023</strain>
    </source>
</reference>
<protein>
    <submittedName>
        <fullName evidence="2">Lanthionine synthetase C family protein</fullName>
    </submittedName>
</protein>
<dbReference type="AlphaFoldDB" id="A0A5N0DY10"/>
<dbReference type="Gene3D" id="1.50.10.20">
    <property type="match status" value="1"/>
</dbReference>
<feature type="binding site" evidence="1">
    <location>
        <position position="410"/>
    </location>
    <ligand>
        <name>Zn(2+)</name>
        <dbReference type="ChEBI" id="CHEBI:29105"/>
    </ligand>
</feature>
<accession>A0A5N0DY10</accession>
<dbReference type="GO" id="GO:0046872">
    <property type="term" value="F:metal ion binding"/>
    <property type="evidence" value="ECO:0007669"/>
    <property type="project" value="UniProtKB-KW"/>
</dbReference>
<comment type="caution">
    <text evidence="2">The sequence shown here is derived from an EMBL/GenBank/DDBJ whole genome shotgun (WGS) entry which is preliminary data.</text>
</comment>
<feature type="binding site" evidence="1">
    <location>
        <position position="409"/>
    </location>
    <ligand>
        <name>Zn(2+)</name>
        <dbReference type="ChEBI" id="CHEBI:29105"/>
    </ligand>
</feature>
<sequence>MTISISTFESAWPPGHSIRSCRAEHRTRIGVTNRIAAPAVRPAISPATAEYAERTPEHVNTDRASTIVDHSHAAAPAGPETRWRSSLPAHRAAAAVAVAVEVGQRLCDTESTPVPPDHAGRAVLFGQLDRLLPDQGWAAHAHRSLTIAARSVEQHEPSRLSLFGGLGEVAFSADALSECGTRYQRLLSGLDGAITTGAAALGAAVRQTPAGLPFSAFDVISGAAGVGAYLLRRKDETALRAILTGLVALCGVSDDGLPNWHTPFAAIHPDTPMARAFPTGVFNSGLAHGITGPMAVLALAELDGISVPGQPAAIERVARWLIAHRADDDWGPSWASGIPMPDPTGSAPPAYGPTHNAWCYGSAGIARALWLAGTALADKEFSEFAGHTLTAVYRRPASARRIDTSPGLCHGIAGLLQITVRFASDTGDPGYSAAAGGLTDELIEMFEPGARFGYRAIGENDTTTDDPSLLDGAAGIALALLAAATDISPSWDRMLLLA</sequence>
<dbReference type="PRINTS" id="PR01955">
    <property type="entry name" value="LANCFRANKIA"/>
</dbReference>
<dbReference type="Pfam" id="PF05147">
    <property type="entry name" value="LANC_like"/>
    <property type="match status" value="1"/>
</dbReference>
<dbReference type="GO" id="GO:0031179">
    <property type="term" value="P:peptide modification"/>
    <property type="evidence" value="ECO:0007669"/>
    <property type="project" value="InterPro"/>
</dbReference>
<dbReference type="SUPFAM" id="SSF158745">
    <property type="entry name" value="LanC-like"/>
    <property type="match status" value="1"/>
</dbReference>
<evidence type="ECO:0000313" key="2">
    <source>
        <dbReference type="EMBL" id="KAA8882027.1"/>
    </source>
</evidence>
<dbReference type="SMART" id="SM01260">
    <property type="entry name" value="LANC_like"/>
    <property type="match status" value="1"/>
</dbReference>